<sequence>MTIYLDNMAATPVDPRVAERHRTAMTDNPANAHSSVHSLGVDAQKTIDKASMALISALGCNDGDVTFTPGASAALWLAVEDAIGRVVGRPARIAATEVEHPALLSALRRAEREGRVTLAMIAVDEHGAPKLDAVEQALSRGADLLCTMAANNEIGTITDIPSVAAVARHKGVRHLVDASQAAGRIEMPSVLDADLIVVSGAKAYGPRRAGALLGELSGHASRLAHDVFGSPDAPAAVALAYAMSLRAAERVADERRLAAMRDALQSHLLDAVPGLRVNCSQASRLAGSLHVSTPHLPGEAVVGRLWGQVALSTGAACQSGVPGPSHVLSAMAIPEWAKEGAVRIGIGRFNTEDEVAQAGELIAAALNAAVPARRYA</sequence>
<dbReference type="RefSeq" id="WP_380096491.1">
    <property type="nucleotide sequence ID" value="NZ_JBHRYD010000005.1"/>
</dbReference>
<evidence type="ECO:0000256" key="1">
    <source>
        <dbReference type="ARBA" id="ARBA00001933"/>
    </source>
</evidence>
<dbReference type="Proteomes" id="UP001595613">
    <property type="component" value="Unassembled WGS sequence"/>
</dbReference>
<dbReference type="InterPro" id="IPR015424">
    <property type="entry name" value="PyrdxlP-dep_Trfase"/>
</dbReference>
<dbReference type="InterPro" id="IPR015421">
    <property type="entry name" value="PyrdxlP-dep_Trfase_major"/>
</dbReference>
<evidence type="ECO:0000259" key="11">
    <source>
        <dbReference type="Pfam" id="PF00266"/>
    </source>
</evidence>
<comment type="similarity">
    <text evidence="3">Belongs to the class-V pyridoxal-phosphate-dependent aminotransferase family. NifS/IscS subfamily.</text>
</comment>
<dbReference type="InterPro" id="IPR015422">
    <property type="entry name" value="PyrdxlP-dep_Trfase_small"/>
</dbReference>
<proteinExistence type="inferred from homology"/>
<evidence type="ECO:0000256" key="7">
    <source>
        <dbReference type="ARBA" id="ARBA00022898"/>
    </source>
</evidence>
<comment type="function">
    <text evidence="2">Catalyzes the removal of elemental sulfur atoms from cysteine to produce alanine. Seems to participate in the biosynthesis of the nitrogenase metalloclusters by providing the inorganic sulfur required for the Fe-S core formation.</text>
</comment>
<protein>
    <recommendedName>
        <fullName evidence="4">Cysteine desulfurase</fullName>
    </recommendedName>
</protein>
<comment type="catalytic activity">
    <reaction evidence="10">
        <text>(sulfur carrier)-H + L-cysteine = (sulfur carrier)-SH + L-alanine</text>
        <dbReference type="Rhea" id="RHEA:43892"/>
        <dbReference type="Rhea" id="RHEA-COMP:14737"/>
        <dbReference type="Rhea" id="RHEA-COMP:14739"/>
        <dbReference type="ChEBI" id="CHEBI:29917"/>
        <dbReference type="ChEBI" id="CHEBI:35235"/>
        <dbReference type="ChEBI" id="CHEBI:57972"/>
        <dbReference type="ChEBI" id="CHEBI:64428"/>
        <dbReference type="EC" id="2.8.1.7"/>
    </reaction>
</comment>
<evidence type="ECO:0000256" key="6">
    <source>
        <dbReference type="ARBA" id="ARBA00022723"/>
    </source>
</evidence>
<dbReference type="EMBL" id="JBHRYD010000005">
    <property type="protein sequence ID" value="MFC3704763.1"/>
    <property type="molecule type" value="Genomic_DNA"/>
</dbReference>
<evidence type="ECO:0000313" key="13">
    <source>
        <dbReference type="Proteomes" id="UP001595613"/>
    </source>
</evidence>
<keyword evidence="8" id="KW-0408">Iron</keyword>
<keyword evidence="13" id="KW-1185">Reference proteome</keyword>
<gene>
    <name evidence="12" type="ORF">ACFOOL_08340</name>
</gene>
<dbReference type="InterPro" id="IPR016454">
    <property type="entry name" value="Cysteine_dSase"/>
</dbReference>
<dbReference type="SUPFAM" id="SSF53383">
    <property type="entry name" value="PLP-dependent transferases"/>
    <property type="match status" value="1"/>
</dbReference>
<evidence type="ECO:0000256" key="10">
    <source>
        <dbReference type="ARBA" id="ARBA00050776"/>
    </source>
</evidence>
<dbReference type="PANTHER" id="PTHR11601">
    <property type="entry name" value="CYSTEINE DESULFURYLASE FAMILY MEMBER"/>
    <property type="match status" value="1"/>
</dbReference>
<comment type="caution">
    <text evidence="12">The sequence shown here is derived from an EMBL/GenBank/DDBJ whole genome shotgun (WGS) entry which is preliminary data.</text>
</comment>
<evidence type="ECO:0000256" key="2">
    <source>
        <dbReference type="ARBA" id="ARBA00003120"/>
    </source>
</evidence>
<keyword evidence="9" id="KW-0411">Iron-sulfur</keyword>
<keyword evidence="6" id="KW-0479">Metal-binding</keyword>
<name>A0ABV7X226_9HYPH</name>
<dbReference type="Gene3D" id="3.40.640.10">
    <property type="entry name" value="Type I PLP-dependent aspartate aminotransferase-like (Major domain)"/>
    <property type="match status" value="1"/>
</dbReference>
<evidence type="ECO:0000313" key="12">
    <source>
        <dbReference type="EMBL" id="MFC3704763.1"/>
    </source>
</evidence>
<dbReference type="PIRSF" id="PIRSF005572">
    <property type="entry name" value="NifS"/>
    <property type="match status" value="1"/>
</dbReference>
<evidence type="ECO:0000256" key="5">
    <source>
        <dbReference type="ARBA" id="ARBA00022679"/>
    </source>
</evidence>
<evidence type="ECO:0000256" key="8">
    <source>
        <dbReference type="ARBA" id="ARBA00023004"/>
    </source>
</evidence>
<evidence type="ECO:0000256" key="3">
    <source>
        <dbReference type="ARBA" id="ARBA00006490"/>
    </source>
</evidence>
<organism evidence="12 13">
    <name type="scientific">Devosia honganensis</name>
    <dbReference type="NCBI Taxonomy" id="1610527"/>
    <lineage>
        <taxon>Bacteria</taxon>
        <taxon>Pseudomonadati</taxon>
        <taxon>Pseudomonadota</taxon>
        <taxon>Alphaproteobacteria</taxon>
        <taxon>Hyphomicrobiales</taxon>
        <taxon>Devosiaceae</taxon>
        <taxon>Devosia</taxon>
    </lineage>
</organism>
<dbReference type="Gene3D" id="3.90.1150.10">
    <property type="entry name" value="Aspartate Aminotransferase, domain 1"/>
    <property type="match status" value="1"/>
</dbReference>
<dbReference type="Pfam" id="PF00266">
    <property type="entry name" value="Aminotran_5"/>
    <property type="match status" value="1"/>
</dbReference>
<dbReference type="InterPro" id="IPR000192">
    <property type="entry name" value="Aminotrans_V_dom"/>
</dbReference>
<evidence type="ECO:0000256" key="9">
    <source>
        <dbReference type="ARBA" id="ARBA00023014"/>
    </source>
</evidence>
<feature type="domain" description="Aminotransferase class V" evidence="11">
    <location>
        <begin position="3"/>
        <end position="356"/>
    </location>
</feature>
<dbReference type="PANTHER" id="PTHR11601:SF34">
    <property type="entry name" value="CYSTEINE DESULFURASE"/>
    <property type="match status" value="1"/>
</dbReference>
<keyword evidence="7" id="KW-0663">Pyridoxal phosphate</keyword>
<reference evidence="13" key="1">
    <citation type="journal article" date="2019" name="Int. J. Syst. Evol. Microbiol.">
        <title>The Global Catalogue of Microorganisms (GCM) 10K type strain sequencing project: providing services to taxonomists for standard genome sequencing and annotation.</title>
        <authorList>
            <consortium name="The Broad Institute Genomics Platform"/>
            <consortium name="The Broad Institute Genome Sequencing Center for Infectious Disease"/>
            <person name="Wu L."/>
            <person name="Ma J."/>
        </authorList>
    </citation>
    <scope>NUCLEOTIDE SEQUENCE [LARGE SCALE GENOMIC DNA]</scope>
    <source>
        <strain evidence="13">KCTC 42281</strain>
    </source>
</reference>
<accession>A0ABV7X226</accession>
<comment type="cofactor">
    <cofactor evidence="1">
        <name>pyridoxal 5'-phosphate</name>
        <dbReference type="ChEBI" id="CHEBI:597326"/>
    </cofactor>
</comment>
<keyword evidence="5" id="KW-0808">Transferase</keyword>
<evidence type="ECO:0000256" key="4">
    <source>
        <dbReference type="ARBA" id="ARBA00013558"/>
    </source>
</evidence>